<dbReference type="Pfam" id="PF00291">
    <property type="entry name" value="PALP"/>
    <property type="match status" value="1"/>
</dbReference>
<dbReference type="AlphaFoldDB" id="A0A9P6DDM0"/>
<name>A0A9P6DDM0_PLEER</name>
<gene>
    <name evidence="13" type="ORF">BDN71DRAFT_1510296</name>
</gene>
<dbReference type="InterPro" id="IPR051166">
    <property type="entry name" value="Threonine_Synthase"/>
</dbReference>
<reference evidence="13" key="1">
    <citation type="submission" date="2020-11" db="EMBL/GenBank/DDBJ databases">
        <authorList>
            <consortium name="DOE Joint Genome Institute"/>
            <person name="Ahrendt S."/>
            <person name="Riley R."/>
            <person name="Andreopoulos W."/>
            <person name="Labutti K."/>
            <person name="Pangilinan J."/>
            <person name="Ruiz-Duenas F.J."/>
            <person name="Barrasa J.M."/>
            <person name="Sanchez-Garcia M."/>
            <person name="Camarero S."/>
            <person name="Miyauchi S."/>
            <person name="Serrano A."/>
            <person name="Linde D."/>
            <person name="Babiker R."/>
            <person name="Drula E."/>
            <person name="Ayuso-Fernandez I."/>
            <person name="Pacheco R."/>
            <person name="Padilla G."/>
            <person name="Ferreira P."/>
            <person name="Barriuso J."/>
            <person name="Kellner H."/>
            <person name="Castanera R."/>
            <person name="Alfaro M."/>
            <person name="Ramirez L."/>
            <person name="Pisabarro A.G."/>
            <person name="Kuo A."/>
            <person name="Tritt A."/>
            <person name="Lipzen A."/>
            <person name="He G."/>
            <person name="Yan M."/>
            <person name="Ng V."/>
            <person name="Cullen D."/>
            <person name="Martin F."/>
            <person name="Rosso M.-N."/>
            <person name="Henrissat B."/>
            <person name="Hibbett D."/>
            <person name="Martinez A.T."/>
            <person name="Grigoriev I.V."/>
        </authorList>
    </citation>
    <scope>NUCLEOTIDE SEQUENCE</scope>
    <source>
        <strain evidence="13">ATCC 90797</strain>
    </source>
</reference>
<dbReference type="Gene3D" id="3.40.50.1100">
    <property type="match status" value="2"/>
</dbReference>
<dbReference type="InterPro" id="IPR036052">
    <property type="entry name" value="TrpB-like_PALP_sf"/>
</dbReference>
<evidence type="ECO:0000313" key="14">
    <source>
        <dbReference type="Proteomes" id="UP000807025"/>
    </source>
</evidence>
<evidence type="ECO:0000256" key="6">
    <source>
        <dbReference type="ARBA" id="ARBA00022697"/>
    </source>
</evidence>
<keyword evidence="7 9" id="KW-0663">Pyridoxal phosphate</keyword>
<dbReference type="Pfam" id="PF14821">
    <property type="entry name" value="Thr_synth_N"/>
    <property type="match status" value="1"/>
</dbReference>
<dbReference type="Gene3D" id="3.90.1380.10">
    <property type="entry name" value="Threonine synthase, N-terminal domain"/>
    <property type="match status" value="1"/>
</dbReference>
<dbReference type="InterPro" id="IPR037158">
    <property type="entry name" value="Thr_synth_N_sf"/>
</dbReference>
<protein>
    <recommendedName>
        <fullName evidence="4">threonine synthase</fullName>
        <ecNumber evidence="4">4.2.3.1</ecNumber>
    </recommendedName>
</protein>
<dbReference type="GO" id="GO:0009088">
    <property type="term" value="P:threonine biosynthetic process"/>
    <property type="evidence" value="ECO:0007669"/>
    <property type="project" value="UniProtKB-KW"/>
</dbReference>
<keyword evidence="14" id="KW-1185">Reference proteome</keyword>
<evidence type="ECO:0000313" key="13">
    <source>
        <dbReference type="EMBL" id="KAF9491530.1"/>
    </source>
</evidence>
<evidence type="ECO:0000256" key="4">
    <source>
        <dbReference type="ARBA" id="ARBA00013028"/>
    </source>
</evidence>
<evidence type="ECO:0000256" key="8">
    <source>
        <dbReference type="ARBA" id="ARBA00023239"/>
    </source>
</evidence>
<evidence type="ECO:0000256" key="2">
    <source>
        <dbReference type="ARBA" id="ARBA00004979"/>
    </source>
</evidence>
<evidence type="ECO:0000259" key="11">
    <source>
        <dbReference type="Pfam" id="PF00291"/>
    </source>
</evidence>
<dbReference type="Pfam" id="PF24857">
    <property type="entry name" value="THR4_C"/>
    <property type="match status" value="1"/>
</dbReference>
<organism evidence="13 14">
    <name type="scientific">Pleurotus eryngii</name>
    <name type="common">Boletus of the steppes</name>
    <dbReference type="NCBI Taxonomy" id="5323"/>
    <lineage>
        <taxon>Eukaryota</taxon>
        <taxon>Fungi</taxon>
        <taxon>Dikarya</taxon>
        <taxon>Basidiomycota</taxon>
        <taxon>Agaricomycotina</taxon>
        <taxon>Agaricomycetes</taxon>
        <taxon>Agaricomycetidae</taxon>
        <taxon>Agaricales</taxon>
        <taxon>Pleurotineae</taxon>
        <taxon>Pleurotaceae</taxon>
        <taxon>Pleurotus</taxon>
    </lineage>
</organism>
<evidence type="ECO:0000256" key="7">
    <source>
        <dbReference type="ARBA" id="ARBA00022898"/>
    </source>
</evidence>
<sequence>MRYFSTRGGGDTLSFEEAVLTGLAPNGGLYIPEHIPQLPANWRSEWKSYTFQELSVAVLSLFISSEEISQAELKSLVEKSYSTFRHPDVTPLKQLGSVTYVLELFHGPTYAFKDVALQLLGNLFEFFLLRRNAQKGRGAKPEQLTVVGATSGDTGSAAIHGLRNKANISIFILHPKGRVSPIQEAQMTTVTDANVHNIAVKGTFDDCQDIVKALFADKVFNDAYRLGAVNSINWARILAQTVYYFLAYFHIHSQLPENTDFEIQYVVPTGNFGDILAGYYAKQMGLPMGKLVVATNANDILARFWKSGRYEKIDSTAIVNASDPTTPANGASDGKQTSGGVKETYSPAMDILVSSNFERLLWYLANESAEGSNEKDRRQHACAMVDDWMRKVKQDGRMEVPPAVLAAARRDFVAEKVTDDLTLKTIKSYFEGTPSYIADPHTAIGFAAAQIVAPENSAKTRHIILSTAHPAKFSEAVSRALEQSSQFNFERDVLPEEFRGLSSKEKRIIDVERPEVELVKRVIMQHMDTKNTTPLLQEKGGSI</sequence>
<comment type="similarity">
    <text evidence="3">Belongs to the threonine synthase family.</text>
</comment>
<proteinExistence type="inferred from homology"/>
<feature type="modified residue" description="N6-(pyridoxal phosphate)lysine" evidence="9">
    <location>
        <position position="113"/>
    </location>
</feature>
<dbReference type="FunFam" id="3.40.50.1100:FF:000024">
    <property type="entry name" value="Probable threonine synthase"/>
    <property type="match status" value="1"/>
</dbReference>
<evidence type="ECO:0000256" key="1">
    <source>
        <dbReference type="ARBA" id="ARBA00001933"/>
    </source>
</evidence>
<dbReference type="InterPro" id="IPR001926">
    <property type="entry name" value="TrpB-like_PALP"/>
</dbReference>
<dbReference type="InterPro" id="IPR000634">
    <property type="entry name" value="Ser/Thr_deHydtase_PyrdxlP-BS"/>
</dbReference>
<dbReference type="OrthoDB" id="5203861at2759"/>
<evidence type="ECO:0000256" key="9">
    <source>
        <dbReference type="PIRSR" id="PIRSR604450-51"/>
    </source>
</evidence>
<dbReference type="SUPFAM" id="SSF53686">
    <property type="entry name" value="Tryptophan synthase beta subunit-like PLP-dependent enzymes"/>
    <property type="match status" value="1"/>
</dbReference>
<evidence type="ECO:0000256" key="5">
    <source>
        <dbReference type="ARBA" id="ARBA00022605"/>
    </source>
</evidence>
<dbReference type="CDD" id="cd01560">
    <property type="entry name" value="Thr-synth_2"/>
    <property type="match status" value="1"/>
</dbReference>
<feature type="domain" description="Threonine synthase N-terminal" evidence="12">
    <location>
        <begin position="2"/>
        <end position="81"/>
    </location>
</feature>
<evidence type="ECO:0000256" key="3">
    <source>
        <dbReference type="ARBA" id="ARBA00005517"/>
    </source>
</evidence>
<feature type="region of interest" description="Disordered" evidence="10">
    <location>
        <begin position="321"/>
        <end position="340"/>
    </location>
</feature>
<dbReference type="GO" id="GO:0004795">
    <property type="term" value="F:threonine synthase activity"/>
    <property type="evidence" value="ECO:0007669"/>
    <property type="project" value="UniProtKB-EC"/>
</dbReference>
<evidence type="ECO:0000256" key="10">
    <source>
        <dbReference type="SAM" id="MobiDB-lite"/>
    </source>
</evidence>
<keyword evidence="8" id="KW-0456">Lyase</keyword>
<dbReference type="PROSITE" id="PS00165">
    <property type="entry name" value="DEHYDRATASE_SER_THR"/>
    <property type="match status" value="1"/>
</dbReference>
<comment type="pathway">
    <text evidence="2">Amino-acid biosynthesis; L-threonine biosynthesis; L-threonine from L-aspartate: step 5/5.</text>
</comment>
<keyword evidence="6" id="KW-0791">Threonine biosynthesis</keyword>
<dbReference type="InterPro" id="IPR029144">
    <property type="entry name" value="Thr_synth_N"/>
</dbReference>
<dbReference type="PANTHER" id="PTHR42690">
    <property type="entry name" value="THREONINE SYNTHASE FAMILY MEMBER"/>
    <property type="match status" value="1"/>
</dbReference>
<dbReference type="NCBIfam" id="TIGR00260">
    <property type="entry name" value="thrC"/>
    <property type="match status" value="1"/>
</dbReference>
<dbReference type="PANTHER" id="PTHR42690:SF1">
    <property type="entry name" value="THREONINE SYNTHASE-LIKE 2"/>
    <property type="match status" value="1"/>
</dbReference>
<dbReference type="Proteomes" id="UP000807025">
    <property type="component" value="Unassembled WGS sequence"/>
</dbReference>
<dbReference type="EMBL" id="MU154617">
    <property type="protein sequence ID" value="KAF9491530.1"/>
    <property type="molecule type" value="Genomic_DNA"/>
</dbReference>
<feature type="domain" description="Tryptophan synthase beta chain-like PALP" evidence="11">
    <location>
        <begin position="91"/>
        <end position="325"/>
    </location>
</feature>
<feature type="compositionally biased region" description="Polar residues" evidence="10">
    <location>
        <begin position="321"/>
        <end position="339"/>
    </location>
</feature>
<dbReference type="GO" id="GO:0030170">
    <property type="term" value="F:pyridoxal phosphate binding"/>
    <property type="evidence" value="ECO:0007669"/>
    <property type="project" value="InterPro"/>
</dbReference>
<dbReference type="FunFam" id="3.90.1380.10:FF:000003">
    <property type="entry name" value="THR4p Threonine synthase"/>
    <property type="match status" value="1"/>
</dbReference>
<accession>A0A9P6DDM0</accession>
<comment type="cofactor">
    <cofactor evidence="1 9">
        <name>pyridoxal 5'-phosphate</name>
        <dbReference type="ChEBI" id="CHEBI:597326"/>
    </cofactor>
</comment>
<dbReference type="EC" id="4.2.3.1" evidence="4"/>
<evidence type="ECO:0000259" key="12">
    <source>
        <dbReference type="Pfam" id="PF14821"/>
    </source>
</evidence>
<keyword evidence="5" id="KW-0028">Amino-acid biosynthesis</keyword>
<dbReference type="InterPro" id="IPR004450">
    <property type="entry name" value="Thr_synthase-like"/>
</dbReference>
<comment type="caution">
    <text evidence="13">The sequence shown here is derived from an EMBL/GenBank/DDBJ whole genome shotgun (WGS) entry which is preliminary data.</text>
</comment>